<accession>A0A510IA84</accession>
<organism evidence="2 3">
    <name type="scientific">Vibrio rotiferianus</name>
    <dbReference type="NCBI Taxonomy" id="190895"/>
    <lineage>
        <taxon>Bacteria</taxon>
        <taxon>Pseudomonadati</taxon>
        <taxon>Pseudomonadota</taxon>
        <taxon>Gammaproteobacteria</taxon>
        <taxon>Vibrionales</taxon>
        <taxon>Vibrionaceae</taxon>
        <taxon>Vibrio</taxon>
    </lineage>
</organism>
<feature type="repeat" description="TPR" evidence="1">
    <location>
        <begin position="193"/>
        <end position="226"/>
    </location>
</feature>
<evidence type="ECO:0000256" key="1">
    <source>
        <dbReference type="PROSITE-ProRule" id="PRU00339"/>
    </source>
</evidence>
<dbReference type="AlphaFoldDB" id="A0A510IA84"/>
<name>A0A510IA84_9VIBR</name>
<evidence type="ECO:0000313" key="3">
    <source>
        <dbReference type="Proteomes" id="UP000315115"/>
    </source>
</evidence>
<dbReference type="PROSITE" id="PS50005">
    <property type="entry name" value="TPR"/>
    <property type="match status" value="1"/>
</dbReference>
<protein>
    <submittedName>
        <fullName evidence="2">Uncharacterized protein</fullName>
    </submittedName>
</protein>
<dbReference type="RefSeq" id="WP_143693494.1">
    <property type="nucleotide sequence ID" value="NZ_AP019799.1"/>
</dbReference>
<dbReference type="EMBL" id="AP019799">
    <property type="protein sequence ID" value="BBL90685.1"/>
    <property type="molecule type" value="Genomic_DNA"/>
</dbReference>
<dbReference type="Gene3D" id="1.25.40.10">
    <property type="entry name" value="Tetratricopeptide repeat domain"/>
    <property type="match status" value="1"/>
</dbReference>
<gene>
    <name evidence="2" type="ORF">VroAM7_33380</name>
</gene>
<evidence type="ECO:0000313" key="2">
    <source>
        <dbReference type="EMBL" id="BBL90685.1"/>
    </source>
</evidence>
<dbReference type="Proteomes" id="UP000315115">
    <property type="component" value="Chromosome 2"/>
</dbReference>
<dbReference type="InterPro" id="IPR019734">
    <property type="entry name" value="TPR_rpt"/>
</dbReference>
<proteinExistence type="predicted"/>
<keyword evidence="1" id="KW-0802">TPR repeat</keyword>
<reference evidence="3" key="1">
    <citation type="submission" date="2019-07" db="EMBL/GenBank/DDBJ databases">
        <title>Complete Genome Sequences of Vibrion rotiferianus strain AM7.</title>
        <authorList>
            <person name="Miyazaki K."/>
            <person name="Wiseschart A."/>
            <person name="Pootanakit K."/>
            <person name="Ishimori K."/>
            <person name="Kitahara K."/>
        </authorList>
    </citation>
    <scope>NUCLEOTIDE SEQUENCE [LARGE SCALE GENOMIC DNA]</scope>
    <source>
        <strain evidence="3">AM7</strain>
    </source>
</reference>
<dbReference type="SUPFAM" id="SSF48452">
    <property type="entry name" value="TPR-like"/>
    <property type="match status" value="1"/>
</dbReference>
<sequence>MKTQPVALTDLVKSLGYENSAPLSNKIRDILKNKEDFKRKYIIDEEVLSGGRPEKTLVSPDAKILVDNIAIIQQYSTTLFGKASPDDSSVLPYYRELKQGIDEEWFKIKVCQQKTKLHTSLTRSKDSLEALPTFAKTILDNPKIDIRNTSIRSLMESSEGSANLINFGKVYELAAWNELVNLQDKVTEGENTSLNHQLIGDRLLSLGDIDQALIALNESVELNPENGVAWALIAHITYQMLMKKYQEHSTALARTDYSGFIENPITSEEHWINERVEETYEDVDISRKRFAEAAIQALQFWPSWNGIPTKLDDGSTKPNYYYTLDQCGYTSVELKRDNLFLLLLDHITRQDFLQYREECVEIWRSFQRWNAELYPLTSIFSFPLNSYGSLIQFISWIDKDELSVAIEELVKEFGRNIHSARKTIEFLQQPNVSQMFWIHLGRDRYAKLLVSLEESEREHTENSRVEVLSTLQVRDILLCFKNLNELLKQESLQRWKLILGNIDLEEEPRWSQDAIEMFEESCQRALPYLEGWKSLVDSVLSNKCVYGQRRGHVLIFLSSVIEICNDIHIAENVKILKTFAFDKYSFSCVRDSVDERLVSMFFDWISNSPRFEGTQLHDTVQELIDLDYELAMEDEADY</sequence>
<dbReference type="InterPro" id="IPR011990">
    <property type="entry name" value="TPR-like_helical_dom_sf"/>
</dbReference>